<feature type="coiled-coil region" evidence="8">
    <location>
        <begin position="161"/>
        <end position="215"/>
    </location>
</feature>
<dbReference type="GO" id="GO:1990281">
    <property type="term" value="C:efflux pump complex"/>
    <property type="evidence" value="ECO:0007669"/>
    <property type="project" value="TreeGrafter"/>
</dbReference>
<keyword evidence="8" id="KW-0175">Coiled coil</keyword>
<dbReference type="PANTHER" id="PTHR30026">
    <property type="entry name" value="OUTER MEMBRANE PROTEIN TOLC"/>
    <property type="match status" value="1"/>
</dbReference>
<name>A0A1W2AH50_9SPHI</name>
<keyword evidence="6" id="KW-0472">Membrane</keyword>
<sequence>MKTIISYNASLKLSLALTFIFLAGVAQQSIAQEVITVQRAIELTLQNNLQITKSKLSEDLAEENFKQAKLAQYPRLNGSVDQRMSWGRNNTGTSGIYENTQNYSFSPGLGLGVDLFNGFSKINQIRQNKLLLEAGKMNTDKIKNDLTLSVVTSYMEILYNKDRLKAAKEQLEVARKTLKQQQALLDVGNKTLADLAEAKSQVATAELDVTNADNAQTISFITLVQLMDIPSSTRFEVQAPNAANFTKSNSAYDAETIYAEALTYFPDIKLAALQTAAAKKGIDVAKGNLYPSLSFSGSYGSYYNYNYNLPADLQNRSFRDQIENNVSKGVGLSLSIPIFNGLQARSSVKKARINLLQTQADEQLAKNNLNKIIYQAVADLKAAESTNESAIKTFNAQKEAFSVIEQRYNVGLVNSLDYSTSLTKRNKAEIDMIRAKYDLLFKAKVIDYYLGKQIVF</sequence>
<dbReference type="Proteomes" id="UP000192756">
    <property type="component" value="Unassembled WGS sequence"/>
</dbReference>
<dbReference type="GO" id="GO:0009279">
    <property type="term" value="C:cell outer membrane"/>
    <property type="evidence" value="ECO:0007669"/>
    <property type="project" value="UniProtKB-SubCell"/>
</dbReference>
<keyword evidence="7" id="KW-0998">Cell outer membrane</keyword>
<dbReference type="STRING" id="151894.SAMN04488524_1407"/>
<dbReference type="GO" id="GO:0015562">
    <property type="term" value="F:efflux transmembrane transporter activity"/>
    <property type="evidence" value="ECO:0007669"/>
    <property type="project" value="InterPro"/>
</dbReference>
<dbReference type="InterPro" id="IPR051906">
    <property type="entry name" value="TolC-like"/>
</dbReference>
<evidence type="ECO:0000256" key="4">
    <source>
        <dbReference type="ARBA" id="ARBA00022452"/>
    </source>
</evidence>
<dbReference type="GO" id="GO:0015288">
    <property type="term" value="F:porin activity"/>
    <property type="evidence" value="ECO:0007669"/>
    <property type="project" value="TreeGrafter"/>
</dbReference>
<evidence type="ECO:0000256" key="3">
    <source>
        <dbReference type="ARBA" id="ARBA00022448"/>
    </source>
</evidence>
<keyword evidence="3" id="KW-0813">Transport</keyword>
<evidence type="ECO:0000256" key="1">
    <source>
        <dbReference type="ARBA" id="ARBA00004442"/>
    </source>
</evidence>
<dbReference type="AlphaFoldDB" id="A0A1W2AH50"/>
<dbReference type="EMBL" id="FWXT01000001">
    <property type="protein sequence ID" value="SMC59900.1"/>
    <property type="molecule type" value="Genomic_DNA"/>
</dbReference>
<dbReference type="SUPFAM" id="SSF56954">
    <property type="entry name" value="Outer membrane efflux proteins (OEP)"/>
    <property type="match status" value="1"/>
</dbReference>
<keyword evidence="5" id="KW-0812">Transmembrane</keyword>
<accession>A0A1W2AH50</accession>
<dbReference type="Gene3D" id="1.20.1600.10">
    <property type="entry name" value="Outer membrane efflux proteins (OEP)"/>
    <property type="match status" value="1"/>
</dbReference>
<dbReference type="RefSeq" id="WP_084237643.1">
    <property type="nucleotide sequence ID" value="NZ_FWXT01000001.1"/>
</dbReference>
<proteinExistence type="inferred from homology"/>
<gene>
    <name evidence="10" type="ORF">SAMN04488524_1407</name>
</gene>
<evidence type="ECO:0000256" key="6">
    <source>
        <dbReference type="ARBA" id="ARBA00023136"/>
    </source>
</evidence>
<reference evidence="11" key="1">
    <citation type="submission" date="2017-04" db="EMBL/GenBank/DDBJ databases">
        <authorList>
            <person name="Varghese N."/>
            <person name="Submissions S."/>
        </authorList>
    </citation>
    <scope>NUCLEOTIDE SEQUENCE [LARGE SCALE GENOMIC DNA]</scope>
    <source>
        <strain evidence="11">DSM 12126</strain>
    </source>
</reference>
<evidence type="ECO:0000256" key="8">
    <source>
        <dbReference type="SAM" id="Coils"/>
    </source>
</evidence>
<evidence type="ECO:0000313" key="11">
    <source>
        <dbReference type="Proteomes" id="UP000192756"/>
    </source>
</evidence>
<protein>
    <submittedName>
        <fullName evidence="10">Outer membrane protein</fullName>
    </submittedName>
</protein>
<dbReference type="Pfam" id="PF02321">
    <property type="entry name" value="OEP"/>
    <property type="match status" value="2"/>
</dbReference>
<evidence type="ECO:0000256" key="9">
    <source>
        <dbReference type="SAM" id="SignalP"/>
    </source>
</evidence>
<evidence type="ECO:0000313" key="10">
    <source>
        <dbReference type="EMBL" id="SMC59900.1"/>
    </source>
</evidence>
<comment type="subcellular location">
    <subcellularLocation>
        <location evidence="1">Cell outer membrane</location>
    </subcellularLocation>
</comment>
<evidence type="ECO:0000256" key="7">
    <source>
        <dbReference type="ARBA" id="ARBA00023237"/>
    </source>
</evidence>
<keyword evidence="9" id="KW-0732">Signal</keyword>
<feature type="chain" id="PRO_5012213042" evidence="9">
    <location>
        <begin position="32"/>
        <end position="456"/>
    </location>
</feature>
<organism evidence="10 11">
    <name type="scientific">Pedobacter africanus</name>
    <dbReference type="NCBI Taxonomy" id="151894"/>
    <lineage>
        <taxon>Bacteria</taxon>
        <taxon>Pseudomonadati</taxon>
        <taxon>Bacteroidota</taxon>
        <taxon>Sphingobacteriia</taxon>
        <taxon>Sphingobacteriales</taxon>
        <taxon>Sphingobacteriaceae</taxon>
        <taxon>Pedobacter</taxon>
    </lineage>
</organism>
<dbReference type="OrthoDB" id="9811587at2"/>
<evidence type="ECO:0000256" key="5">
    <source>
        <dbReference type="ARBA" id="ARBA00022692"/>
    </source>
</evidence>
<feature type="signal peptide" evidence="9">
    <location>
        <begin position="1"/>
        <end position="31"/>
    </location>
</feature>
<evidence type="ECO:0000256" key="2">
    <source>
        <dbReference type="ARBA" id="ARBA00007613"/>
    </source>
</evidence>
<dbReference type="PANTHER" id="PTHR30026:SF20">
    <property type="entry name" value="OUTER MEMBRANE PROTEIN TOLC"/>
    <property type="match status" value="1"/>
</dbReference>
<dbReference type="InterPro" id="IPR003423">
    <property type="entry name" value="OMP_efflux"/>
</dbReference>
<comment type="similarity">
    <text evidence="2">Belongs to the outer membrane factor (OMF) (TC 1.B.17) family.</text>
</comment>
<keyword evidence="4" id="KW-1134">Transmembrane beta strand</keyword>
<keyword evidence="11" id="KW-1185">Reference proteome</keyword>